<feature type="region of interest" description="Disordered" evidence="7">
    <location>
        <begin position="1"/>
        <end position="33"/>
    </location>
</feature>
<protein>
    <submittedName>
        <fullName evidence="8">Uncharacterized protein</fullName>
    </submittedName>
</protein>
<dbReference type="InterPro" id="IPR038386">
    <property type="entry name" value="Beta-thymosin_sf"/>
</dbReference>
<evidence type="ECO:0000256" key="7">
    <source>
        <dbReference type="SAM" id="MobiDB-lite"/>
    </source>
</evidence>
<comment type="subcellular location">
    <subcellularLocation>
        <location evidence="1">Cytoplasm</location>
        <location evidence="1">Cytoskeleton</location>
    </subcellularLocation>
</comment>
<evidence type="ECO:0000256" key="5">
    <source>
        <dbReference type="ARBA" id="ARBA00023212"/>
    </source>
</evidence>
<keyword evidence="5" id="KW-0206">Cytoskeleton</keyword>
<dbReference type="GO" id="GO:0005737">
    <property type="term" value="C:cytoplasm"/>
    <property type="evidence" value="ECO:0007669"/>
    <property type="project" value="TreeGrafter"/>
</dbReference>
<accession>A0A672SJB1</accession>
<dbReference type="PANTHER" id="PTHR12021">
    <property type="entry name" value="THYMOSIN BETA"/>
    <property type="match status" value="1"/>
</dbReference>
<evidence type="ECO:0000313" key="8">
    <source>
        <dbReference type="Ensembl" id="ENSSGRP00000102151.1"/>
    </source>
</evidence>
<dbReference type="PANTHER" id="PTHR12021:SF3">
    <property type="entry name" value="THYMOSIN BETA-4-LIKE"/>
    <property type="match status" value="1"/>
</dbReference>
<keyword evidence="3" id="KW-0963">Cytoplasm</keyword>
<dbReference type="Proteomes" id="UP000472262">
    <property type="component" value="Unassembled WGS sequence"/>
</dbReference>
<dbReference type="GO" id="GO:0003785">
    <property type="term" value="F:actin monomer binding"/>
    <property type="evidence" value="ECO:0007669"/>
    <property type="project" value="InterPro"/>
</dbReference>
<dbReference type="Pfam" id="PF01290">
    <property type="entry name" value="Thymosin"/>
    <property type="match status" value="1"/>
</dbReference>
<dbReference type="AlphaFoldDB" id="A0A672SJB1"/>
<dbReference type="PROSITE" id="PS00500">
    <property type="entry name" value="THYMOSIN_B4"/>
    <property type="match status" value="1"/>
</dbReference>
<dbReference type="GO" id="GO:0030334">
    <property type="term" value="P:regulation of cell migration"/>
    <property type="evidence" value="ECO:0007669"/>
    <property type="project" value="TreeGrafter"/>
</dbReference>
<evidence type="ECO:0000256" key="1">
    <source>
        <dbReference type="ARBA" id="ARBA00004245"/>
    </source>
</evidence>
<evidence type="ECO:0000256" key="2">
    <source>
        <dbReference type="ARBA" id="ARBA00009511"/>
    </source>
</evidence>
<dbReference type="OMA" id="HIAFFFT"/>
<dbReference type="GO" id="GO:0005856">
    <property type="term" value="C:cytoskeleton"/>
    <property type="evidence" value="ECO:0007669"/>
    <property type="project" value="UniProtKB-SubCell"/>
</dbReference>
<dbReference type="GO" id="GO:0007015">
    <property type="term" value="P:actin filament organization"/>
    <property type="evidence" value="ECO:0007669"/>
    <property type="project" value="InterPro"/>
</dbReference>
<dbReference type="InParanoid" id="A0A672SJB1"/>
<evidence type="ECO:0000256" key="4">
    <source>
        <dbReference type="ARBA" id="ARBA00023203"/>
    </source>
</evidence>
<dbReference type="InterPro" id="IPR001152">
    <property type="entry name" value="Beta-thymosin"/>
</dbReference>
<proteinExistence type="inferred from homology"/>
<evidence type="ECO:0000256" key="6">
    <source>
        <dbReference type="ARBA" id="ARBA00025497"/>
    </source>
</evidence>
<keyword evidence="9" id="KW-1185">Reference proteome</keyword>
<name>A0A672SJB1_SINGR</name>
<evidence type="ECO:0000313" key="9">
    <source>
        <dbReference type="Proteomes" id="UP000472262"/>
    </source>
</evidence>
<dbReference type="Ensembl" id="ENSSGRT00000108627.1">
    <property type="protein sequence ID" value="ENSSGRP00000102151.1"/>
    <property type="gene ID" value="ENSSGRG00000050785.1"/>
</dbReference>
<feature type="compositionally biased region" description="Basic and acidic residues" evidence="7">
    <location>
        <begin position="1"/>
        <end position="25"/>
    </location>
</feature>
<dbReference type="CDD" id="cd22059">
    <property type="entry name" value="WH2_BetaT"/>
    <property type="match status" value="1"/>
</dbReference>
<dbReference type="FunFam" id="1.20.5.520:FF:000001">
    <property type="entry name" value="Thymosin beta"/>
    <property type="match status" value="1"/>
</dbReference>
<keyword evidence="4" id="KW-0009">Actin-binding</keyword>
<comment type="similarity">
    <text evidence="2">Belongs to the thymosin beta family.</text>
</comment>
<sequence length="72" mass="8310">MSDKPNLEEVTSFDKTKLKKTETQEKNPLPSKESTISNTFFEAFARHTSMHCTFHIAFFFTSSRCLTFNGKI</sequence>
<dbReference type="SMART" id="SM00152">
    <property type="entry name" value="THY"/>
    <property type="match status" value="1"/>
</dbReference>
<reference evidence="8" key="2">
    <citation type="submission" date="2025-09" db="UniProtKB">
        <authorList>
            <consortium name="Ensembl"/>
        </authorList>
    </citation>
    <scope>IDENTIFICATION</scope>
</reference>
<organism evidence="8 9">
    <name type="scientific">Sinocyclocheilus grahami</name>
    <name type="common">Dianchi golden-line fish</name>
    <name type="synonym">Barbus grahami</name>
    <dbReference type="NCBI Taxonomy" id="75366"/>
    <lineage>
        <taxon>Eukaryota</taxon>
        <taxon>Metazoa</taxon>
        <taxon>Chordata</taxon>
        <taxon>Craniata</taxon>
        <taxon>Vertebrata</taxon>
        <taxon>Euteleostomi</taxon>
        <taxon>Actinopterygii</taxon>
        <taxon>Neopterygii</taxon>
        <taxon>Teleostei</taxon>
        <taxon>Ostariophysi</taxon>
        <taxon>Cypriniformes</taxon>
        <taxon>Cyprinidae</taxon>
        <taxon>Cyprininae</taxon>
        <taxon>Sinocyclocheilus</taxon>
    </lineage>
</organism>
<dbReference type="Gene3D" id="1.20.5.520">
    <property type="entry name" value="Single helix bin"/>
    <property type="match status" value="1"/>
</dbReference>
<reference evidence="8" key="1">
    <citation type="submission" date="2025-08" db="UniProtKB">
        <authorList>
            <consortium name="Ensembl"/>
        </authorList>
    </citation>
    <scope>IDENTIFICATION</scope>
</reference>
<evidence type="ECO:0000256" key="3">
    <source>
        <dbReference type="ARBA" id="ARBA00022490"/>
    </source>
</evidence>
<comment type="function">
    <text evidence="6">Plays an important role in the organization of the cytoskeleton. Binds to and sequesters actin monomers (G actin) and therefore inhibits actin polymerization.</text>
</comment>